<dbReference type="EMBL" id="JAPWTK010000063">
    <property type="protein sequence ID" value="KAJ8952915.1"/>
    <property type="molecule type" value="Genomic_DNA"/>
</dbReference>
<sequence>MAHLTVTQRIEILIFIGCGKETRTQQEVCKLFNAKYLDNPITQSTVSKIESKFREPVWKRTPRERTSTLVASENEVSQTTVLCILRKKNYHPYKFQLVCGGPQCVGATGLPPRLPRRASGPAYAIVTFVLNGTVNKQNCRYRSTENPHWMMEANTQYPEKGLSPLILS</sequence>
<keyword evidence="2" id="KW-1185">Reference proteome</keyword>
<protein>
    <recommendedName>
        <fullName evidence="3">DUF4817 domain-containing protein</fullName>
    </recommendedName>
</protein>
<dbReference type="Proteomes" id="UP001162162">
    <property type="component" value="Unassembled WGS sequence"/>
</dbReference>
<gene>
    <name evidence="1" type="ORF">NQ318_006532</name>
</gene>
<comment type="caution">
    <text evidence="1">The sequence shown here is derived from an EMBL/GenBank/DDBJ whole genome shotgun (WGS) entry which is preliminary data.</text>
</comment>
<evidence type="ECO:0000313" key="1">
    <source>
        <dbReference type="EMBL" id="KAJ8952915.1"/>
    </source>
</evidence>
<name>A0AAV8YPN9_9CUCU</name>
<reference evidence="1" key="1">
    <citation type="journal article" date="2023" name="Insect Mol. Biol.">
        <title>Genome sequencing provides insights into the evolution of gene families encoding plant cell wall-degrading enzymes in longhorned beetles.</title>
        <authorList>
            <person name="Shin N.R."/>
            <person name="Okamura Y."/>
            <person name="Kirsch R."/>
            <person name="Pauchet Y."/>
        </authorList>
    </citation>
    <scope>NUCLEOTIDE SEQUENCE</scope>
    <source>
        <strain evidence="1">AMC_N1</strain>
    </source>
</reference>
<evidence type="ECO:0008006" key="3">
    <source>
        <dbReference type="Google" id="ProtNLM"/>
    </source>
</evidence>
<proteinExistence type="predicted"/>
<dbReference type="AlphaFoldDB" id="A0AAV8YPN9"/>
<evidence type="ECO:0000313" key="2">
    <source>
        <dbReference type="Proteomes" id="UP001162162"/>
    </source>
</evidence>
<accession>A0AAV8YPN9</accession>
<organism evidence="1 2">
    <name type="scientific">Aromia moschata</name>
    <dbReference type="NCBI Taxonomy" id="1265417"/>
    <lineage>
        <taxon>Eukaryota</taxon>
        <taxon>Metazoa</taxon>
        <taxon>Ecdysozoa</taxon>
        <taxon>Arthropoda</taxon>
        <taxon>Hexapoda</taxon>
        <taxon>Insecta</taxon>
        <taxon>Pterygota</taxon>
        <taxon>Neoptera</taxon>
        <taxon>Endopterygota</taxon>
        <taxon>Coleoptera</taxon>
        <taxon>Polyphaga</taxon>
        <taxon>Cucujiformia</taxon>
        <taxon>Chrysomeloidea</taxon>
        <taxon>Cerambycidae</taxon>
        <taxon>Cerambycinae</taxon>
        <taxon>Callichromatini</taxon>
        <taxon>Aromia</taxon>
    </lineage>
</organism>